<evidence type="ECO:0000313" key="1">
    <source>
        <dbReference type="EMBL" id="QEQ94837.1"/>
    </source>
</evidence>
<organism evidence="1 2">
    <name type="scientific">Erwinia phage pEp_SNUABM_01</name>
    <dbReference type="NCBI Taxonomy" id="2601643"/>
    <lineage>
        <taxon>Viruses</taxon>
        <taxon>Duplodnaviria</taxon>
        <taxon>Heunggongvirae</taxon>
        <taxon>Uroviricota</taxon>
        <taxon>Caudoviricetes</taxon>
        <taxon>Vequintavirinae</taxon>
        <taxon>Henunavirus</taxon>
        <taxon>Henunavirus SNUABM01</taxon>
    </lineage>
</organism>
<proteinExistence type="predicted"/>
<dbReference type="SUPFAM" id="SSF52540">
    <property type="entry name" value="P-loop containing nucleoside triphosphate hydrolases"/>
    <property type="match status" value="1"/>
</dbReference>
<gene>
    <name evidence="1" type="ORF">pEpSNUABM01_011</name>
</gene>
<protein>
    <submittedName>
        <fullName evidence="1">Putative ATPase</fullName>
    </submittedName>
</protein>
<sequence length="404" mass="45281">MSRNIFTENQINLRELDDVVSFCARHKISLLIYGGPGLGKSQKIQQLADKLFGKRTEGQLPNVVDFRLSDKEPSDVVGHQIPTEVNGQLRTVYALPDVWPNDPDWEGFVFMDELLNAEPYLQNTAFQIMLDRKIGNYTFPKGAVMVAAGNRDGDGGATHAIIPALANRMMLVELYYDTKVFLEDYAIPFGIHPTIITMLKSESHLIENYEKQSVDGGSPSFCTPRSLERASKVLYDLDDKLISDRMKSVMLQGLVGKIVSDTLSTYHRNRKLPEIEGIMKGTVTHADDVSEDMQFVLGMEGTRYLRREVMDDSVPDDKIIDQAKNFLAYLQNNFASTNADFVMSIFLTFLNPSSAGPALLKANTRREKLIPKLANKYDVVMEIVNEYMDQYAEAVKAAKAASQG</sequence>
<dbReference type="InterPro" id="IPR027417">
    <property type="entry name" value="P-loop_NTPase"/>
</dbReference>
<keyword evidence="2" id="KW-1185">Reference proteome</keyword>
<name>A0A5J6DAL1_9CAUD</name>
<dbReference type="EMBL" id="MN184887">
    <property type="protein sequence ID" value="QEQ94837.1"/>
    <property type="molecule type" value="Genomic_DNA"/>
</dbReference>
<dbReference type="Gene3D" id="3.40.50.300">
    <property type="entry name" value="P-loop containing nucleotide triphosphate hydrolases"/>
    <property type="match status" value="1"/>
</dbReference>
<evidence type="ECO:0000313" key="2">
    <source>
        <dbReference type="Proteomes" id="UP000326545"/>
    </source>
</evidence>
<dbReference type="Proteomes" id="UP000326545">
    <property type="component" value="Segment"/>
</dbReference>
<accession>A0A5J6DAL1</accession>
<reference evidence="1 2" key="1">
    <citation type="submission" date="2019-07" db="EMBL/GenBank/DDBJ databases">
        <title>Complete genome sequence of bacteriophages infecting Erwinia pyrifoliae.</title>
        <authorList>
            <person name="Kim S.G."/>
            <person name="Park S.C."/>
        </authorList>
    </citation>
    <scope>NUCLEOTIDE SEQUENCE [LARGE SCALE GENOMIC DNA]</scope>
</reference>